<evidence type="ECO:0000256" key="6">
    <source>
        <dbReference type="ARBA" id="ARBA00023328"/>
    </source>
</evidence>
<proteinExistence type="inferred from homology"/>
<evidence type="ECO:0000313" key="8">
    <source>
        <dbReference type="Proteomes" id="UP000800093"/>
    </source>
</evidence>
<dbReference type="Pfam" id="PF07778">
    <property type="entry name" value="CENP-I"/>
    <property type="match status" value="1"/>
</dbReference>
<dbReference type="PANTHER" id="PTHR48208">
    <property type="entry name" value="CENTROMERE PROTEIN I"/>
    <property type="match status" value="1"/>
</dbReference>
<evidence type="ECO:0000256" key="4">
    <source>
        <dbReference type="ARBA" id="ARBA00022454"/>
    </source>
</evidence>
<name>A0A9P4KJR2_9PLEO</name>
<evidence type="ECO:0000256" key="3">
    <source>
        <dbReference type="ARBA" id="ARBA00005470"/>
    </source>
</evidence>
<keyword evidence="8" id="KW-1185">Reference proteome</keyword>
<gene>
    <name evidence="7" type="ORF">CC78DRAFT_454147</name>
</gene>
<dbReference type="GO" id="GO:0034080">
    <property type="term" value="P:CENP-A containing chromatin assembly"/>
    <property type="evidence" value="ECO:0007669"/>
    <property type="project" value="TreeGrafter"/>
</dbReference>
<keyword evidence="5" id="KW-0539">Nucleus</keyword>
<comment type="similarity">
    <text evidence="3">Belongs to the CENP-I/CTF3 family.</text>
</comment>
<evidence type="ECO:0000256" key="2">
    <source>
        <dbReference type="ARBA" id="ARBA00004584"/>
    </source>
</evidence>
<dbReference type="GO" id="GO:0005634">
    <property type="term" value="C:nucleus"/>
    <property type="evidence" value="ECO:0007669"/>
    <property type="project" value="UniProtKB-SubCell"/>
</dbReference>
<protein>
    <submittedName>
        <fullName evidence="7">Mis6-domain-containing protein</fullName>
    </submittedName>
</protein>
<evidence type="ECO:0000313" key="7">
    <source>
        <dbReference type="EMBL" id="KAF2268975.1"/>
    </source>
</evidence>
<organism evidence="7 8">
    <name type="scientific">Lojkania enalia</name>
    <dbReference type="NCBI Taxonomy" id="147567"/>
    <lineage>
        <taxon>Eukaryota</taxon>
        <taxon>Fungi</taxon>
        <taxon>Dikarya</taxon>
        <taxon>Ascomycota</taxon>
        <taxon>Pezizomycotina</taxon>
        <taxon>Dothideomycetes</taxon>
        <taxon>Pleosporomycetidae</taxon>
        <taxon>Pleosporales</taxon>
        <taxon>Pleosporales incertae sedis</taxon>
        <taxon>Lojkania</taxon>
    </lineage>
</organism>
<evidence type="ECO:0000256" key="1">
    <source>
        <dbReference type="ARBA" id="ARBA00004123"/>
    </source>
</evidence>
<reference evidence="8" key="1">
    <citation type="journal article" date="2020" name="Stud. Mycol.">
        <title>101 Dothideomycetes genomes: A test case for predicting lifestyles and emergence of pathogens.</title>
        <authorList>
            <person name="Haridas S."/>
            <person name="Albert R."/>
            <person name="Binder M."/>
            <person name="Bloem J."/>
            <person name="LaButti K."/>
            <person name="Salamov A."/>
            <person name="Andreopoulos B."/>
            <person name="Baker S."/>
            <person name="Barry K."/>
            <person name="Bills G."/>
            <person name="Bluhm B."/>
            <person name="Cannon C."/>
            <person name="Castanera R."/>
            <person name="Culley D."/>
            <person name="Daum C."/>
            <person name="Ezra D."/>
            <person name="Gonzalez J."/>
            <person name="Henrissat B."/>
            <person name="Kuo A."/>
            <person name="Liang C."/>
            <person name="Lipzen A."/>
            <person name="Lutzoni F."/>
            <person name="Magnuson J."/>
            <person name="Mondo S."/>
            <person name="Nolan M."/>
            <person name="Ohm R."/>
            <person name="Pangilinan J."/>
            <person name="Park H.-J."/>
            <person name="Ramirez L."/>
            <person name="Alfaro M."/>
            <person name="Sun H."/>
            <person name="Tritt A."/>
            <person name="Yoshinaga Y."/>
            <person name="Zwiers L.-H."/>
            <person name="Turgeon B."/>
            <person name="Goodwin S."/>
            <person name="Spatafora J."/>
            <person name="Crous P."/>
            <person name="Grigoriev I."/>
        </authorList>
    </citation>
    <scope>NUCLEOTIDE SEQUENCE [LARGE SCALE GENOMIC DNA]</scope>
    <source>
        <strain evidence="8">CBS 304.66</strain>
    </source>
</reference>
<dbReference type="PANTHER" id="PTHR48208:SF2">
    <property type="entry name" value="CENTROMERE PROTEIN I"/>
    <property type="match status" value="1"/>
</dbReference>
<dbReference type="OrthoDB" id="6347512at2759"/>
<dbReference type="CDD" id="cd22647">
    <property type="entry name" value="CTF3_NTD_HEAT"/>
    <property type="match status" value="1"/>
</dbReference>
<keyword evidence="6" id="KW-0137">Centromere</keyword>
<dbReference type="EMBL" id="ML986584">
    <property type="protein sequence ID" value="KAF2268975.1"/>
    <property type="molecule type" value="Genomic_DNA"/>
</dbReference>
<accession>A0A9P4KJR2</accession>
<evidence type="ECO:0000256" key="5">
    <source>
        <dbReference type="ARBA" id="ARBA00023242"/>
    </source>
</evidence>
<sequence length="705" mass="78607">MRQVEERGTSLHDAVEALERASRLPAKQRFTKVSGIVDVICHHAFNDGLNADVLQDVVQIVTRKTELDQTSVTTLIKNLYPAQRVSADVVITVVGGLGQGKGKPSLATQNALVKWLAIVHSVIEDVKVLSRLYGVLFGMLDMISIRTSLCHLLSLITRRRHVKPFRIQQLLELSRGLGNEPALQGLLRIYKDYYPDIILGSTAMSRNSFPPRPDSEWRTRLLSIQESSTAMDSPLSQQQNGFRVLRKGAKRSKVSVIPDVHTFRAQETSVTLEEIDNVEDFVERLDSIEPPGQMISSLVDPLLQKFVDLRPSEITSTRIDLWLSTCLEEEFNIAQYGVETSANLSEILQGLYRQTQYTKSILPVVSTFLQAYLPIWDGINDLDMILGLLSYVPLQPFEDVYATYLGPVERAVAIRNINSCAKLIVFYAEMLRHWAMLVTPQSSASVQPALNSNDQQNLGKLIDHVAKLAESILLSSAPQDCFPVESATLLFYEILSSSSKPRMVPIVIPPLHLTYMLAQSPSATTLSRLCGVFKDYKVAFEKHPRPLSAFYPASTTNVFNQCVKDIYNSIWVAKALVADKNKNMAGLYCAPPLREALGTYLQSVDGEYAISKAFLPSYNPLFASLAAAAWRTLEDTEIKEKGYDRDMVLWHKGPVSQLSLDVLGKRGGVVIGWDMYKLRVLAWLAARGCGGIRDLMFVTAKELKA</sequence>
<dbReference type="InterPro" id="IPR012485">
    <property type="entry name" value="CENP-I"/>
</dbReference>
<comment type="caution">
    <text evidence="7">The sequence shown here is derived from an EMBL/GenBank/DDBJ whole genome shotgun (WGS) entry which is preliminary data.</text>
</comment>
<dbReference type="GO" id="GO:0000070">
    <property type="term" value="P:mitotic sister chromatid segregation"/>
    <property type="evidence" value="ECO:0007669"/>
    <property type="project" value="TreeGrafter"/>
</dbReference>
<dbReference type="AlphaFoldDB" id="A0A9P4KJR2"/>
<dbReference type="Proteomes" id="UP000800093">
    <property type="component" value="Unassembled WGS sequence"/>
</dbReference>
<comment type="subcellular location">
    <subcellularLocation>
        <location evidence="2">Chromosome</location>
        <location evidence="2">Centromere</location>
    </subcellularLocation>
    <subcellularLocation>
        <location evidence="1">Nucleus</location>
    </subcellularLocation>
</comment>
<keyword evidence="4" id="KW-0158">Chromosome</keyword>
<dbReference type="GO" id="GO:0000939">
    <property type="term" value="C:inner kinetochore"/>
    <property type="evidence" value="ECO:0007669"/>
    <property type="project" value="TreeGrafter"/>
</dbReference>